<name>A0A7K8Z242_9PASS</name>
<dbReference type="Gene3D" id="3.60.15.10">
    <property type="entry name" value="Ribonuclease Z/Hydroxyacylglutathione hydrolase-like"/>
    <property type="match status" value="1"/>
</dbReference>
<feature type="non-terminal residue" evidence="10">
    <location>
        <position position="1"/>
    </location>
</feature>
<keyword evidence="11" id="KW-1185">Reference proteome</keyword>
<comment type="caution">
    <text evidence="10">The sequence shown here is derived from an EMBL/GenBank/DDBJ whole genome shotgun (WGS) entry which is preliminary data.</text>
</comment>
<evidence type="ECO:0000256" key="4">
    <source>
        <dbReference type="ARBA" id="ARBA00014856"/>
    </source>
</evidence>
<dbReference type="InterPro" id="IPR039344">
    <property type="entry name" value="MBLAC1"/>
</dbReference>
<feature type="signal peptide" evidence="8">
    <location>
        <begin position="1"/>
        <end position="16"/>
    </location>
</feature>
<sequence length="190" mass="19826">PHGALSASCTLTLVWGGPVTALVDTGGPWERDLLPQLLGAQGVALGDVTHVIVTHGHSDHVGNLNLFPGAAQLVGFDLSRGHGVFLPHGLARGVPLPLDPPHLEVVPTPGHTRAHVGLVVRGTELGTVVVAGDLFEREGDEEEWGALSEDPQTHGRSRLEVLDVADVIVPGHGPPFRVFRDPPSGDGGDN</sequence>
<comment type="subunit">
    <text evidence="3">Homodimer.</text>
</comment>
<comment type="function">
    <text evidence="7">Endoribonuclease that catalyzes the hydrolysis of histone-coding pre-mRNA 3'-end. Involved in histone pre-mRNA processing during the S-phase of the cell cycle, which is required for entering/progressing through S-phase. Cleaves histone pre-mRNA at a major and a minor cleavage site after the 5'-ACCCA-3' and the 5'-ACCCACA-3' sequence, respectively, and located downstream of the stem-loop. May require the presence of the HDE element located at the histone pre-RNA 3'-end to avoid non-specific cleavage.</text>
</comment>
<comment type="catalytic activity">
    <reaction evidence="6">
        <text>a ribonucleotidyl-ribonucleotide-RNA + H2O = a 3'-end ribonucleotide-RNA + a 5'-end 5'-phospho-ribonucleoside-RNA + H(+)</text>
        <dbReference type="Rhea" id="RHEA:68096"/>
        <dbReference type="Rhea" id="RHEA-COMP:15179"/>
        <dbReference type="Rhea" id="RHEA-COMP:17355"/>
        <dbReference type="Rhea" id="RHEA-COMP:17428"/>
        <dbReference type="ChEBI" id="CHEBI:15377"/>
        <dbReference type="ChEBI" id="CHEBI:15378"/>
        <dbReference type="ChEBI" id="CHEBI:74896"/>
        <dbReference type="ChEBI" id="CHEBI:138282"/>
        <dbReference type="ChEBI" id="CHEBI:173118"/>
    </reaction>
    <physiologicalReaction direction="left-to-right" evidence="6">
        <dbReference type="Rhea" id="RHEA:68097"/>
    </physiologicalReaction>
</comment>
<evidence type="ECO:0000256" key="2">
    <source>
        <dbReference type="ARBA" id="ARBA00006759"/>
    </source>
</evidence>
<proteinExistence type="inferred from homology"/>
<keyword evidence="8" id="KW-0732">Signal</keyword>
<dbReference type="CDD" id="cd07711">
    <property type="entry name" value="MBLAC1-like_MBL-fold"/>
    <property type="match status" value="1"/>
</dbReference>
<dbReference type="InterPro" id="IPR001279">
    <property type="entry name" value="Metallo-B-lactamas"/>
</dbReference>
<dbReference type="Pfam" id="PF00753">
    <property type="entry name" value="Lactamase_B"/>
    <property type="match status" value="1"/>
</dbReference>
<evidence type="ECO:0000313" key="11">
    <source>
        <dbReference type="Proteomes" id="UP000558958"/>
    </source>
</evidence>
<evidence type="ECO:0000256" key="1">
    <source>
        <dbReference type="ARBA" id="ARBA00004514"/>
    </source>
</evidence>
<evidence type="ECO:0000256" key="7">
    <source>
        <dbReference type="ARBA" id="ARBA00045869"/>
    </source>
</evidence>
<comment type="subcellular location">
    <subcellularLocation>
        <location evidence="1">Cytoplasm</location>
        <location evidence="1">Cytosol</location>
    </subcellularLocation>
</comment>
<dbReference type="AlphaFoldDB" id="A0A7K8Z242"/>
<evidence type="ECO:0000256" key="8">
    <source>
        <dbReference type="SAM" id="SignalP"/>
    </source>
</evidence>
<protein>
    <recommendedName>
        <fullName evidence="4">Metallo-beta-lactamase domain-containing protein 1</fullName>
    </recommendedName>
    <alternativeName>
        <fullName evidence="5">Endoribonuclease MBLAC1</fullName>
    </alternativeName>
</protein>
<dbReference type="PANTHER" id="PTHR23200:SF48">
    <property type="entry name" value="METALLO-BETA-LACTAMASE DOMAIN-CONTAINING PROTEIN 1"/>
    <property type="match status" value="1"/>
</dbReference>
<evidence type="ECO:0000256" key="6">
    <source>
        <dbReference type="ARBA" id="ARBA00044690"/>
    </source>
</evidence>
<reference evidence="10 11" key="1">
    <citation type="submission" date="2019-09" db="EMBL/GenBank/DDBJ databases">
        <title>Bird 10,000 Genomes (B10K) Project - Family phase.</title>
        <authorList>
            <person name="Zhang G."/>
        </authorList>
    </citation>
    <scope>NUCLEOTIDE SEQUENCE [LARGE SCALE GENOMIC DNA]</scope>
    <source>
        <strain evidence="10">B10K-DU-001-06</strain>
        <tissue evidence="10">Muscle</tissue>
    </source>
</reference>
<dbReference type="EMBL" id="VWZD01010609">
    <property type="protein sequence ID" value="NXG09568.1"/>
    <property type="molecule type" value="Genomic_DNA"/>
</dbReference>
<comment type="similarity">
    <text evidence="2">Belongs to the metallo-beta-lactamase superfamily. Glyoxalase II family.</text>
</comment>
<feature type="chain" id="PRO_5029617458" description="Metallo-beta-lactamase domain-containing protein 1" evidence="8">
    <location>
        <begin position="17"/>
        <end position="190"/>
    </location>
</feature>
<dbReference type="SMART" id="SM00849">
    <property type="entry name" value="Lactamase_B"/>
    <property type="match status" value="1"/>
</dbReference>
<evidence type="ECO:0000259" key="9">
    <source>
        <dbReference type="SMART" id="SM00849"/>
    </source>
</evidence>
<evidence type="ECO:0000313" key="10">
    <source>
        <dbReference type="EMBL" id="NXG09568.1"/>
    </source>
</evidence>
<dbReference type="GO" id="GO:0005829">
    <property type="term" value="C:cytosol"/>
    <property type="evidence" value="ECO:0007669"/>
    <property type="project" value="UniProtKB-SubCell"/>
</dbReference>
<feature type="non-terminal residue" evidence="10">
    <location>
        <position position="190"/>
    </location>
</feature>
<dbReference type="SUPFAM" id="SSF56281">
    <property type="entry name" value="Metallo-hydrolase/oxidoreductase"/>
    <property type="match status" value="1"/>
</dbReference>
<organism evidence="10 11">
    <name type="scientific">Sakesphorus luctuosus</name>
    <dbReference type="NCBI Taxonomy" id="419690"/>
    <lineage>
        <taxon>Eukaryota</taxon>
        <taxon>Metazoa</taxon>
        <taxon>Chordata</taxon>
        <taxon>Craniata</taxon>
        <taxon>Vertebrata</taxon>
        <taxon>Euteleostomi</taxon>
        <taxon>Archelosauria</taxon>
        <taxon>Archosauria</taxon>
        <taxon>Dinosauria</taxon>
        <taxon>Saurischia</taxon>
        <taxon>Theropoda</taxon>
        <taxon>Coelurosauria</taxon>
        <taxon>Aves</taxon>
        <taxon>Neognathae</taxon>
        <taxon>Neoaves</taxon>
        <taxon>Telluraves</taxon>
        <taxon>Australaves</taxon>
        <taxon>Passeriformes</taxon>
        <taxon>Thamnophilidae</taxon>
        <taxon>Sakesphorus</taxon>
    </lineage>
</organism>
<evidence type="ECO:0000256" key="5">
    <source>
        <dbReference type="ARBA" id="ARBA00032988"/>
    </source>
</evidence>
<dbReference type="InterPro" id="IPR036866">
    <property type="entry name" value="RibonucZ/Hydroxyglut_hydro"/>
</dbReference>
<accession>A0A7K8Z242</accession>
<feature type="domain" description="Metallo-beta-lactamase" evidence="9">
    <location>
        <begin position="8"/>
        <end position="172"/>
    </location>
</feature>
<dbReference type="Proteomes" id="UP000558958">
    <property type="component" value="Unassembled WGS sequence"/>
</dbReference>
<evidence type="ECO:0000256" key="3">
    <source>
        <dbReference type="ARBA" id="ARBA00011738"/>
    </source>
</evidence>
<gene>
    <name evidence="10" type="primary">Mblac1</name>
    <name evidence="10" type="ORF">SAKLUC_R14958</name>
</gene>
<dbReference type="PANTHER" id="PTHR23200">
    <property type="entry name" value="METALLO-BETA-LACTAMASE DOMAIN-CONTAINING PROTEIN 1"/>
    <property type="match status" value="1"/>
</dbReference>